<dbReference type="GO" id="GO:0110032">
    <property type="term" value="P:positive regulation of G2/MI transition of meiotic cell cycle"/>
    <property type="evidence" value="ECO:0007669"/>
    <property type="project" value="TreeGrafter"/>
</dbReference>
<protein>
    <recommendedName>
        <fullName evidence="7">M-phase inducer phosphatase</fullName>
        <ecNumber evidence="7">3.1.3.48</ecNumber>
    </recommendedName>
</protein>
<evidence type="ECO:0000313" key="10">
    <source>
        <dbReference type="Ensembl" id="ENSCMMP00000022200.1"/>
    </source>
</evidence>
<keyword evidence="4 7" id="KW-0378">Hydrolase</keyword>
<comment type="similarity">
    <text evidence="1 7">Belongs to the MPI phosphatase family.</text>
</comment>
<dbReference type="GO" id="GO:0051301">
    <property type="term" value="P:cell division"/>
    <property type="evidence" value="ECO:0007669"/>
    <property type="project" value="UniProtKB-UniRule"/>
</dbReference>
<dbReference type="PRINTS" id="PR00716">
    <property type="entry name" value="MPIPHPHTASE"/>
</dbReference>
<evidence type="ECO:0000256" key="3">
    <source>
        <dbReference type="ARBA" id="ARBA00022776"/>
    </source>
</evidence>
<evidence type="ECO:0000256" key="6">
    <source>
        <dbReference type="ARBA" id="ARBA00023306"/>
    </source>
</evidence>
<evidence type="ECO:0000256" key="7">
    <source>
        <dbReference type="RuleBase" id="RU368028"/>
    </source>
</evidence>
<keyword evidence="11" id="KW-1185">Reference proteome</keyword>
<keyword evidence="5 7" id="KW-0904">Protein phosphatase</keyword>
<accession>A0A8C3CKR1</accession>
<keyword evidence="3 7" id="KW-0498">Mitosis</keyword>
<dbReference type="GO" id="GO:0000086">
    <property type="term" value="P:G2/M transition of mitotic cell cycle"/>
    <property type="evidence" value="ECO:0007669"/>
    <property type="project" value="TreeGrafter"/>
</dbReference>
<evidence type="ECO:0000259" key="9">
    <source>
        <dbReference type="PROSITE" id="PS50206"/>
    </source>
</evidence>
<feature type="compositionally biased region" description="Polar residues" evidence="8">
    <location>
        <begin position="349"/>
        <end position="362"/>
    </location>
</feature>
<keyword evidence="2 7" id="KW-0132">Cell division</keyword>
<dbReference type="Proteomes" id="UP000694556">
    <property type="component" value="Unassembled WGS sequence"/>
</dbReference>
<feature type="region of interest" description="Disordered" evidence="8">
    <location>
        <begin position="209"/>
        <end position="255"/>
    </location>
</feature>
<dbReference type="GO" id="GO:0005737">
    <property type="term" value="C:cytoplasm"/>
    <property type="evidence" value="ECO:0007669"/>
    <property type="project" value="TreeGrafter"/>
</dbReference>
<reference evidence="10" key="2">
    <citation type="submission" date="2025-09" db="UniProtKB">
        <authorList>
            <consortium name="Ensembl"/>
        </authorList>
    </citation>
    <scope>IDENTIFICATION</scope>
</reference>
<sequence length="691" mass="76312">MTIRGIVWAEMARSGPLSSPRPRFLPVLCPFSSSSPILWGGRAAGTQPPTGRQRGALLRTTFPSMPQRGGQPVSALPASRRHAGKCSPPTVPLSYWSERPSTSREVTLLPLPLAGEREVGGATGGYKSRPPRGAAQSGLAIGGGSFGASFGAGGGADRRPGGTMEAAPGGSYRRRLLLLSPASPAAVKALFPAELSPVSDLRLTMEQLGRGSAGQHENAEQDPGNKSTSGLQRTVSSESTDSGCALDSPSPLTSNDIMEETFEKAILESSRLNIRLPLRRIHSLPQRLLGSSPALKRSHSDSLDCDAFQLLEQNENKENESFEFKKPTKPASRSSVHVHSRDGKGVPGQRQNSSSAQGFPSNEIATGELENHRSAFQQQSPLASSESEDDDGFLELLDEQDLKNDEEMPSDVASLWTAPLVMRKTDVRAKRCRLFGSSALPSGVGRTTQKRMERSQEENSPGKSKKRKSLPGTPSEDATNLKIVKTQSSAAEIESILDSDQRDLIGDFSKGYLFHTVDGKHQDLKYIDSEMIVSVLTGKFASFIKECVIIDCRYPYEYEGGHIKGAVNLHMEEDVEDFLLKKPILPSENKRVIIVFHCEFSSERGPRMCRFVRERDRLGNEYPNLHYPELYVLKGGYRDFFLRCRSFCEPQSYRPMHHEDFKEDLKRFRTKSRTWAGERSKRELYSRLKKL</sequence>
<dbReference type="AlphaFoldDB" id="A0A8C3CKR1"/>
<dbReference type="EC" id="3.1.3.48" evidence="7"/>
<feature type="region of interest" description="Disordered" evidence="8">
    <location>
        <begin position="438"/>
        <end position="481"/>
    </location>
</feature>
<dbReference type="FunFam" id="3.40.250.10:FF:000004">
    <property type="entry name" value="M-phase inducer phosphatase 1 isoform X1"/>
    <property type="match status" value="1"/>
</dbReference>
<dbReference type="Pfam" id="PF06617">
    <property type="entry name" value="M-inducer_phosp"/>
    <property type="match status" value="1"/>
</dbReference>
<dbReference type="GO" id="GO:0005634">
    <property type="term" value="C:nucleus"/>
    <property type="evidence" value="ECO:0007669"/>
    <property type="project" value="TreeGrafter"/>
</dbReference>
<evidence type="ECO:0000256" key="8">
    <source>
        <dbReference type="SAM" id="MobiDB-lite"/>
    </source>
</evidence>
<evidence type="ECO:0000256" key="4">
    <source>
        <dbReference type="ARBA" id="ARBA00022801"/>
    </source>
</evidence>
<dbReference type="InterPro" id="IPR000751">
    <property type="entry name" value="MPI_Phosphatase"/>
</dbReference>
<dbReference type="GO" id="GO:0010971">
    <property type="term" value="P:positive regulation of G2/M transition of mitotic cell cycle"/>
    <property type="evidence" value="ECO:0007669"/>
    <property type="project" value="TreeGrafter"/>
</dbReference>
<dbReference type="SUPFAM" id="SSF52821">
    <property type="entry name" value="Rhodanese/Cell cycle control phosphatase"/>
    <property type="match status" value="1"/>
</dbReference>
<evidence type="ECO:0000256" key="1">
    <source>
        <dbReference type="ARBA" id="ARBA00011065"/>
    </source>
</evidence>
<dbReference type="GO" id="GO:0004725">
    <property type="term" value="F:protein tyrosine phosphatase activity"/>
    <property type="evidence" value="ECO:0007669"/>
    <property type="project" value="UniProtKB-UniRule"/>
</dbReference>
<evidence type="ECO:0000256" key="2">
    <source>
        <dbReference type="ARBA" id="ARBA00022618"/>
    </source>
</evidence>
<comment type="function">
    <text evidence="7">Tyrosine protein phosphatase which functions as a dosage-dependent inducer of mitotic progression.</text>
</comment>
<dbReference type="InterPro" id="IPR036873">
    <property type="entry name" value="Rhodanese-like_dom_sf"/>
</dbReference>
<dbReference type="InterPro" id="IPR001763">
    <property type="entry name" value="Rhodanese-like_dom"/>
</dbReference>
<dbReference type="PROSITE" id="PS50206">
    <property type="entry name" value="RHODANESE_3"/>
    <property type="match status" value="1"/>
</dbReference>
<evidence type="ECO:0000313" key="11">
    <source>
        <dbReference type="Proteomes" id="UP000694556"/>
    </source>
</evidence>
<reference evidence="10" key="1">
    <citation type="submission" date="2025-08" db="UniProtKB">
        <authorList>
            <consortium name="Ensembl"/>
        </authorList>
    </citation>
    <scope>IDENTIFICATION</scope>
</reference>
<organism evidence="10 11">
    <name type="scientific">Cairina moschata</name>
    <name type="common">Muscovy duck</name>
    <dbReference type="NCBI Taxonomy" id="8855"/>
    <lineage>
        <taxon>Eukaryota</taxon>
        <taxon>Metazoa</taxon>
        <taxon>Chordata</taxon>
        <taxon>Craniata</taxon>
        <taxon>Vertebrata</taxon>
        <taxon>Euteleostomi</taxon>
        <taxon>Archelosauria</taxon>
        <taxon>Archosauria</taxon>
        <taxon>Dinosauria</taxon>
        <taxon>Saurischia</taxon>
        <taxon>Theropoda</taxon>
        <taxon>Coelurosauria</taxon>
        <taxon>Aves</taxon>
        <taxon>Neognathae</taxon>
        <taxon>Galloanserae</taxon>
        <taxon>Anseriformes</taxon>
        <taxon>Anatidae</taxon>
        <taxon>Anatinae</taxon>
        <taxon>Cairina</taxon>
    </lineage>
</organism>
<dbReference type="CDD" id="cd01530">
    <property type="entry name" value="Cdc25"/>
    <property type="match status" value="1"/>
</dbReference>
<evidence type="ECO:0000256" key="5">
    <source>
        <dbReference type="ARBA" id="ARBA00022912"/>
    </source>
</evidence>
<comment type="catalytic activity">
    <reaction evidence="7">
        <text>O-phospho-L-tyrosyl-[protein] + H2O = L-tyrosyl-[protein] + phosphate</text>
        <dbReference type="Rhea" id="RHEA:10684"/>
        <dbReference type="Rhea" id="RHEA-COMP:10136"/>
        <dbReference type="Rhea" id="RHEA-COMP:20101"/>
        <dbReference type="ChEBI" id="CHEBI:15377"/>
        <dbReference type="ChEBI" id="CHEBI:43474"/>
        <dbReference type="ChEBI" id="CHEBI:46858"/>
        <dbReference type="ChEBI" id="CHEBI:61978"/>
        <dbReference type="EC" id="3.1.3.48"/>
    </reaction>
</comment>
<dbReference type="PANTHER" id="PTHR10828">
    <property type="entry name" value="M-PHASE INDUCER PHOSPHATASE DUAL SPECIFICITY PHOSPHATASE CDC25"/>
    <property type="match status" value="1"/>
</dbReference>
<feature type="region of interest" description="Disordered" evidence="8">
    <location>
        <begin position="63"/>
        <end position="98"/>
    </location>
</feature>
<dbReference type="Pfam" id="PF00581">
    <property type="entry name" value="Rhodanese"/>
    <property type="match status" value="1"/>
</dbReference>
<keyword evidence="6 7" id="KW-0131">Cell cycle</keyword>
<dbReference type="SMART" id="SM00450">
    <property type="entry name" value="RHOD"/>
    <property type="match status" value="1"/>
</dbReference>
<dbReference type="Gene3D" id="3.40.250.10">
    <property type="entry name" value="Rhodanese-like domain"/>
    <property type="match status" value="1"/>
</dbReference>
<name>A0A8C3CKR1_CAIMO</name>
<feature type="compositionally biased region" description="Polar residues" evidence="8">
    <location>
        <begin position="224"/>
        <end position="242"/>
    </location>
</feature>
<dbReference type="Ensembl" id="ENSCMMT00000024323.1">
    <property type="protein sequence ID" value="ENSCMMP00000022200.1"/>
    <property type="gene ID" value="ENSCMMG00000013917.1"/>
</dbReference>
<feature type="region of interest" description="Disordered" evidence="8">
    <location>
        <begin position="318"/>
        <end position="362"/>
    </location>
</feature>
<feature type="domain" description="Rhodanese" evidence="9">
    <location>
        <begin position="543"/>
        <end position="649"/>
    </location>
</feature>
<dbReference type="PANTHER" id="PTHR10828:SF46">
    <property type="entry name" value="M-PHASE INDUCER PHOSPHATASE 1"/>
    <property type="match status" value="1"/>
</dbReference>
<proteinExistence type="inferred from homology"/>